<evidence type="ECO:0000256" key="3">
    <source>
        <dbReference type="ARBA" id="ARBA00022475"/>
    </source>
</evidence>
<evidence type="ECO:0000256" key="5">
    <source>
        <dbReference type="ARBA" id="ARBA00022737"/>
    </source>
</evidence>
<keyword evidence="8 10" id="KW-0472">Membrane</keyword>
<keyword evidence="3" id="KW-1003">Cell membrane</keyword>
<dbReference type="SUPFAM" id="SSF56176">
    <property type="entry name" value="FAD-binding/transporter-associated domain-like"/>
    <property type="match status" value="1"/>
</dbReference>
<dbReference type="InterPro" id="IPR002550">
    <property type="entry name" value="CNNM"/>
</dbReference>
<dbReference type="STRING" id="78245.Xaut_4139"/>
<dbReference type="PhylomeDB" id="A7IMW8"/>
<feature type="transmembrane region" description="Helical" evidence="11">
    <location>
        <begin position="116"/>
        <end position="136"/>
    </location>
</feature>
<dbReference type="PROSITE" id="PS51846">
    <property type="entry name" value="CNNM"/>
    <property type="match status" value="1"/>
</dbReference>
<keyword evidence="7 9" id="KW-0129">CBS domain</keyword>
<dbReference type="SUPFAM" id="SSF54631">
    <property type="entry name" value="CBS-domain pair"/>
    <property type="match status" value="1"/>
</dbReference>
<comment type="similarity">
    <text evidence="2">Belongs to the UPF0053 family. Hemolysin C subfamily.</text>
</comment>
<feature type="transmembrane region" description="Helical" evidence="11">
    <location>
        <begin position="20"/>
        <end position="41"/>
    </location>
</feature>
<dbReference type="AlphaFoldDB" id="A7IMW8"/>
<dbReference type="HOGENOM" id="CLU_015237_4_0_5"/>
<evidence type="ECO:0008006" key="16">
    <source>
        <dbReference type="Google" id="ProtNLM"/>
    </source>
</evidence>
<dbReference type="GO" id="GO:0050660">
    <property type="term" value="F:flavin adenine dinucleotide binding"/>
    <property type="evidence" value="ECO:0007669"/>
    <property type="project" value="InterPro"/>
</dbReference>
<evidence type="ECO:0000256" key="2">
    <source>
        <dbReference type="ARBA" id="ARBA00006446"/>
    </source>
</evidence>
<reference evidence="14 15" key="1">
    <citation type="submission" date="2007-07" db="EMBL/GenBank/DDBJ databases">
        <title>Complete sequence of chromosome of Xanthobacter autotrophicus Py2.</title>
        <authorList>
            <consortium name="US DOE Joint Genome Institute"/>
            <person name="Copeland A."/>
            <person name="Lucas S."/>
            <person name="Lapidus A."/>
            <person name="Barry K."/>
            <person name="Glavina del Rio T."/>
            <person name="Hammon N."/>
            <person name="Israni S."/>
            <person name="Dalin E."/>
            <person name="Tice H."/>
            <person name="Pitluck S."/>
            <person name="Sims D."/>
            <person name="Brettin T."/>
            <person name="Bruce D."/>
            <person name="Detter J.C."/>
            <person name="Han C."/>
            <person name="Tapia R."/>
            <person name="Brainard J."/>
            <person name="Schmutz J."/>
            <person name="Larimer F."/>
            <person name="Land M."/>
            <person name="Hauser L."/>
            <person name="Kyrpides N."/>
            <person name="Kim E."/>
            <person name="Ensigns S.A."/>
            <person name="Richardson P."/>
        </authorList>
    </citation>
    <scope>NUCLEOTIDE SEQUENCE [LARGE SCALE GENOMIC DNA]</scope>
    <source>
        <strain evidence="15">ATCC BAA-1158 / Py2</strain>
    </source>
</reference>
<dbReference type="CDD" id="cd04590">
    <property type="entry name" value="CBS_pair_CorC_HlyC_assoc"/>
    <property type="match status" value="1"/>
</dbReference>
<dbReference type="PANTHER" id="PTHR43099">
    <property type="entry name" value="UPF0053 PROTEIN YRKA"/>
    <property type="match status" value="1"/>
</dbReference>
<keyword evidence="6 10" id="KW-1133">Transmembrane helix</keyword>
<evidence type="ECO:0000256" key="9">
    <source>
        <dbReference type="PROSITE-ProRule" id="PRU00703"/>
    </source>
</evidence>
<dbReference type="Pfam" id="PF01595">
    <property type="entry name" value="CNNM"/>
    <property type="match status" value="1"/>
</dbReference>
<gene>
    <name evidence="14" type="ordered locus">Xaut_4139</name>
</gene>
<accession>A7IMW8</accession>
<dbReference type="Pfam" id="PF03471">
    <property type="entry name" value="CorC_HlyC"/>
    <property type="match status" value="1"/>
</dbReference>
<dbReference type="InterPro" id="IPR000644">
    <property type="entry name" value="CBS_dom"/>
</dbReference>
<name>A7IMW8_XANP2</name>
<feature type="domain" description="CNNM transmembrane" evidence="13">
    <location>
        <begin position="12"/>
        <end position="213"/>
    </location>
</feature>
<dbReference type="KEGG" id="xau:Xaut_4139"/>
<comment type="subcellular location">
    <subcellularLocation>
        <location evidence="1">Cell membrane</location>
        <topology evidence="1">Multi-pass membrane protein</topology>
    </subcellularLocation>
</comment>
<dbReference type="PANTHER" id="PTHR43099:SF5">
    <property type="entry name" value="HLYC_CORC FAMILY TRANSPORTER"/>
    <property type="match status" value="1"/>
</dbReference>
<dbReference type="PROSITE" id="PS51371">
    <property type="entry name" value="CBS"/>
    <property type="match status" value="1"/>
</dbReference>
<sequence>MCYEERRRRIFYPAMPLLEILIVLFLVLLNAVLAAAELSIVSSRPARLKTFADKGRRGAIAALRLGEDPGRFLSTVQIGITLIGILAGAFSGASLGEAFSGFLRDSGMPDSFAQPIGYTVVVAAITYVSLVIGELIPKRLALQNPEPLACILAPLMVTLSKVSLPAVWLLDKSTRLVLRLLGERGSSSSAVTDEEIRAIITEAETAGVIDPAERRMIAGVMRLADRPVTAIMTPRPDVEWVDISKDAEEVRQVLLDTPHSRLPACEGSPEETIGVIQAKRVLDAYLKGERPDPRQFVQQVPFIVENVGALEAMRILRGAEVPMGIVVDEYGDMAGVVTGYDLLLAITGSVDAPEYNEARNVVERQDGSYLVAGETPIDELRDLLDVGFPVDDGYHTVAGFALSHIKELPQEGAVFTALGWRFEIVDMDGRRIDKLLVSRPHVLHRQKAAGEA</sequence>
<evidence type="ECO:0000259" key="13">
    <source>
        <dbReference type="PROSITE" id="PS51846"/>
    </source>
</evidence>
<evidence type="ECO:0000256" key="6">
    <source>
        <dbReference type="ARBA" id="ARBA00022989"/>
    </source>
</evidence>
<organism evidence="14 15">
    <name type="scientific">Xanthobacter autotrophicus (strain ATCC BAA-1158 / Py2)</name>
    <dbReference type="NCBI Taxonomy" id="78245"/>
    <lineage>
        <taxon>Bacteria</taxon>
        <taxon>Pseudomonadati</taxon>
        <taxon>Pseudomonadota</taxon>
        <taxon>Alphaproteobacteria</taxon>
        <taxon>Hyphomicrobiales</taxon>
        <taxon>Xanthobacteraceae</taxon>
        <taxon>Xanthobacter</taxon>
    </lineage>
</organism>
<feature type="transmembrane region" description="Helical" evidence="11">
    <location>
        <begin position="72"/>
        <end position="96"/>
    </location>
</feature>
<keyword evidence="15" id="KW-1185">Reference proteome</keyword>
<dbReference type="Pfam" id="PF00571">
    <property type="entry name" value="CBS"/>
    <property type="match status" value="1"/>
</dbReference>
<evidence type="ECO:0000256" key="10">
    <source>
        <dbReference type="PROSITE-ProRule" id="PRU01193"/>
    </source>
</evidence>
<evidence type="ECO:0000256" key="1">
    <source>
        <dbReference type="ARBA" id="ARBA00004651"/>
    </source>
</evidence>
<dbReference type="EMBL" id="CP000781">
    <property type="protein sequence ID" value="ABS69361.1"/>
    <property type="molecule type" value="Genomic_DNA"/>
</dbReference>
<dbReference type="Gene3D" id="3.10.580.10">
    <property type="entry name" value="CBS-domain"/>
    <property type="match status" value="1"/>
</dbReference>
<evidence type="ECO:0000259" key="12">
    <source>
        <dbReference type="PROSITE" id="PS51371"/>
    </source>
</evidence>
<feature type="domain" description="CBS" evidence="12">
    <location>
        <begin position="232"/>
        <end position="293"/>
    </location>
</feature>
<keyword evidence="5" id="KW-0677">Repeat</keyword>
<evidence type="ECO:0000256" key="8">
    <source>
        <dbReference type="ARBA" id="ARBA00023136"/>
    </source>
</evidence>
<feature type="transmembrane region" description="Helical" evidence="11">
    <location>
        <begin position="148"/>
        <end position="170"/>
    </location>
</feature>
<evidence type="ECO:0000256" key="7">
    <source>
        <dbReference type="ARBA" id="ARBA00023122"/>
    </source>
</evidence>
<dbReference type="InterPro" id="IPR005170">
    <property type="entry name" value="Transptr-assoc_dom"/>
</dbReference>
<dbReference type="InterPro" id="IPR036318">
    <property type="entry name" value="FAD-bd_PCMH-like_sf"/>
</dbReference>
<dbReference type="Proteomes" id="UP000002417">
    <property type="component" value="Chromosome"/>
</dbReference>
<dbReference type="eggNOG" id="COG1253">
    <property type="taxonomic scope" value="Bacteria"/>
</dbReference>
<dbReference type="Gene3D" id="3.30.465.10">
    <property type="match status" value="1"/>
</dbReference>
<dbReference type="SMART" id="SM01091">
    <property type="entry name" value="CorC_HlyC"/>
    <property type="match status" value="1"/>
</dbReference>
<dbReference type="GO" id="GO:0005886">
    <property type="term" value="C:plasma membrane"/>
    <property type="evidence" value="ECO:0007669"/>
    <property type="project" value="UniProtKB-SubCell"/>
</dbReference>
<protein>
    <recommendedName>
        <fullName evidence="16">HlyC/CorC family transporter</fullName>
    </recommendedName>
</protein>
<keyword evidence="4 10" id="KW-0812">Transmembrane</keyword>
<evidence type="ECO:0000313" key="15">
    <source>
        <dbReference type="Proteomes" id="UP000002417"/>
    </source>
</evidence>
<evidence type="ECO:0000256" key="4">
    <source>
        <dbReference type="ARBA" id="ARBA00022692"/>
    </source>
</evidence>
<evidence type="ECO:0000256" key="11">
    <source>
        <dbReference type="SAM" id="Phobius"/>
    </source>
</evidence>
<dbReference type="InterPro" id="IPR051676">
    <property type="entry name" value="UPF0053_domain"/>
</dbReference>
<dbReference type="InterPro" id="IPR046342">
    <property type="entry name" value="CBS_dom_sf"/>
</dbReference>
<dbReference type="InterPro" id="IPR016169">
    <property type="entry name" value="FAD-bd_PCMH_sub2"/>
</dbReference>
<evidence type="ECO:0000313" key="14">
    <source>
        <dbReference type="EMBL" id="ABS69361.1"/>
    </source>
</evidence>
<proteinExistence type="inferred from homology"/>
<dbReference type="InterPro" id="IPR044751">
    <property type="entry name" value="Ion_transp-like_CBS"/>
</dbReference>